<organism evidence="1 2">
    <name type="scientific">Popillia japonica</name>
    <name type="common">Japanese beetle</name>
    <dbReference type="NCBI Taxonomy" id="7064"/>
    <lineage>
        <taxon>Eukaryota</taxon>
        <taxon>Metazoa</taxon>
        <taxon>Ecdysozoa</taxon>
        <taxon>Arthropoda</taxon>
        <taxon>Hexapoda</taxon>
        <taxon>Insecta</taxon>
        <taxon>Pterygota</taxon>
        <taxon>Neoptera</taxon>
        <taxon>Endopterygota</taxon>
        <taxon>Coleoptera</taxon>
        <taxon>Polyphaga</taxon>
        <taxon>Scarabaeiformia</taxon>
        <taxon>Scarabaeidae</taxon>
        <taxon>Rutelinae</taxon>
        <taxon>Popillia</taxon>
    </lineage>
</organism>
<protein>
    <submittedName>
        <fullName evidence="1">Uncharacterized protein</fullName>
    </submittedName>
</protein>
<proteinExistence type="predicted"/>
<name>A0AAW1MF30_POPJA</name>
<reference evidence="1 2" key="1">
    <citation type="journal article" date="2024" name="BMC Genomics">
        <title>De novo assembly and annotation of Popillia japonica's genome with initial clues to its potential as an invasive pest.</title>
        <authorList>
            <person name="Cucini C."/>
            <person name="Boschi S."/>
            <person name="Funari R."/>
            <person name="Cardaioli E."/>
            <person name="Iannotti N."/>
            <person name="Marturano G."/>
            <person name="Paoli F."/>
            <person name="Bruttini M."/>
            <person name="Carapelli A."/>
            <person name="Frati F."/>
            <person name="Nardi F."/>
        </authorList>
    </citation>
    <scope>NUCLEOTIDE SEQUENCE [LARGE SCALE GENOMIC DNA]</scope>
    <source>
        <strain evidence="1">DMR45628</strain>
    </source>
</reference>
<gene>
    <name evidence="1" type="ORF">QE152_g7377</name>
</gene>
<evidence type="ECO:0000313" key="1">
    <source>
        <dbReference type="EMBL" id="KAK9744944.1"/>
    </source>
</evidence>
<accession>A0AAW1MF30</accession>
<comment type="caution">
    <text evidence="1">The sequence shown here is derived from an EMBL/GenBank/DDBJ whole genome shotgun (WGS) entry which is preliminary data.</text>
</comment>
<dbReference type="EMBL" id="JASPKY010000054">
    <property type="protein sequence ID" value="KAK9744944.1"/>
    <property type="molecule type" value="Genomic_DNA"/>
</dbReference>
<sequence>MSHTNLNKTLNCKEAMQKLSELLGDTNVNDCNNNLHESLEELEKLANERNFLDILNQKYPTFIGFQSSDRKKRVPKIIIREKKRHCNISNNKSGLESDLCIKPESNSKTSIISVATNNTNVVEIREIIDTLLPKDTPQFKVISSEGLKNCKSSHTPNRAIKNNPQDNLLRLEVEKLVDELLDEVPSTSQYNNKTY</sequence>
<dbReference type="AlphaFoldDB" id="A0AAW1MF30"/>
<evidence type="ECO:0000313" key="2">
    <source>
        <dbReference type="Proteomes" id="UP001458880"/>
    </source>
</evidence>
<keyword evidence="2" id="KW-1185">Reference proteome</keyword>
<dbReference type="Proteomes" id="UP001458880">
    <property type="component" value="Unassembled WGS sequence"/>
</dbReference>